<dbReference type="GO" id="GO:0009424">
    <property type="term" value="C:bacterial-type flagellum hook"/>
    <property type="evidence" value="ECO:0007669"/>
    <property type="project" value="InterPro"/>
</dbReference>
<dbReference type="PATRIC" id="fig|1354253.4.peg.632"/>
<dbReference type="InterPro" id="IPR021136">
    <property type="entry name" value="Flagellar_hook_control-like_C"/>
</dbReference>
<dbReference type="PANTHER" id="PTHR37533:SF2">
    <property type="entry name" value="FLAGELLAR HOOK-LENGTH CONTROL PROTEIN"/>
    <property type="match status" value="1"/>
</dbReference>
<comment type="function">
    <text evidence="1">Controls the length of the flagellar hook.</text>
</comment>
<name>A0A1B7I5M0_9ENTR</name>
<dbReference type="InterPro" id="IPR038610">
    <property type="entry name" value="FliK-like_C_sf"/>
</dbReference>
<sequence>MIMQPLMITSPDVATSTTASVGVTAGDKGFSEDFLSLLGKALPGELSLADGKTVSLEAALNKVTGKGAPAADEKTTLASLLDNLDTPEALSTLLANVKKSGVEEKTAQVDAQREQTQSLSTADMQALSALFAMLPQQTPTASTLNVQPEVDSDASVSLNTLLGAGDLKKTLTNDARTPATVADKAVALDNPVSAKTAPSGNEPLVDAKTFTLNNAENSSRDAAANNTSPASTLATPAFSTATIATPASTQIAVPVAPQISAQLGSQEWQQAVSQHITLFTRQGQQSAELRLHPEDLGQIQISMKLDDNQAQLQMVSAHSHVRAALEATLPNLRIALAESGIQLGQSSISSESSAGQQQQQSGQQQQQASRSGGTFPSMGDADSLAVPASVQRLASGNNAVDIFA</sequence>
<keyword evidence="6" id="KW-0966">Cell projection</keyword>
<proteinExistence type="inferred from homology"/>
<dbReference type="RefSeq" id="WP_245163477.1">
    <property type="nucleotide sequence ID" value="NZ_LXEP01000004.1"/>
</dbReference>
<accession>A0A1B7I5M0</accession>
<dbReference type="Gene3D" id="3.30.750.140">
    <property type="match status" value="1"/>
</dbReference>
<dbReference type="GO" id="GO:0044780">
    <property type="term" value="P:bacterial-type flagellum assembly"/>
    <property type="evidence" value="ECO:0007669"/>
    <property type="project" value="InterPro"/>
</dbReference>
<reference evidence="6 7" key="1">
    <citation type="submission" date="2016-04" db="EMBL/GenBank/DDBJ databases">
        <title>ATOL: Assembling a taxonomically balanced genome-scale reconstruction of the evolutionary history of the Enterobacteriaceae.</title>
        <authorList>
            <person name="Plunkett G.III."/>
            <person name="Neeno-Eckwall E.C."/>
            <person name="Glasner J.D."/>
            <person name="Perna N.T."/>
        </authorList>
    </citation>
    <scope>NUCLEOTIDE SEQUENCE [LARGE SCALE GENOMIC DNA]</scope>
    <source>
        <strain evidence="6 7">ATCC 51604</strain>
    </source>
</reference>
<dbReference type="InterPro" id="IPR052563">
    <property type="entry name" value="FliK"/>
</dbReference>
<dbReference type="AlphaFoldDB" id="A0A1B7I5M0"/>
<dbReference type="PRINTS" id="PR01007">
    <property type="entry name" value="FLGHOOKFLIK"/>
</dbReference>
<comment type="caution">
    <text evidence="6">The sequence shown here is derived from an EMBL/GenBank/DDBJ whole genome shotgun (WGS) entry which is preliminary data.</text>
</comment>
<feature type="compositionally biased region" description="Low complexity" evidence="4">
    <location>
        <begin position="347"/>
        <end position="373"/>
    </location>
</feature>
<keyword evidence="6" id="KW-0282">Flagellum</keyword>
<evidence type="ECO:0000313" key="6">
    <source>
        <dbReference type="EMBL" id="OAT23701.1"/>
    </source>
</evidence>
<evidence type="ECO:0000256" key="1">
    <source>
        <dbReference type="ARBA" id="ARBA00003944"/>
    </source>
</evidence>
<organism evidence="6 7">
    <name type="scientific">Buttiauxella gaviniae ATCC 51604</name>
    <dbReference type="NCBI Taxonomy" id="1354253"/>
    <lineage>
        <taxon>Bacteria</taxon>
        <taxon>Pseudomonadati</taxon>
        <taxon>Pseudomonadota</taxon>
        <taxon>Gammaproteobacteria</taxon>
        <taxon>Enterobacterales</taxon>
        <taxon>Enterobacteriaceae</taxon>
        <taxon>Buttiauxella</taxon>
    </lineage>
</organism>
<keyword evidence="3" id="KW-1005">Bacterial flagellum biogenesis</keyword>
<dbReference type="EMBL" id="LXEP01000004">
    <property type="protein sequence ID" value="OAT23701.1"/>
    <property type="molecule type" value="Genomic_DNA"/>
</dbReference>
<evidence type="ECO:0000256" key="4">
    <source>
        <dbReference type="SAM" id="MobiDB-lite"/>
    </source>
</evidence>
<feature type="domain" description="Flagellar hook-length control protein-like C-terminal" evidence="5">
    <location>
        <begin position="277"/>
        <end position="357"/>
    </location>
</feature>
<evidence type="ECO:0000256" key="3">
    <source>
        <dbReference type="ARBA" id="ARBA00022795"/>
    </source>
</evidence>
<evidence type="ECO:0000256" key="2">
    <source>
        <dbReference type="ARBA" id="ARBA00009149"/>
    </source>
</evidence>
<dbReference type="PANTHER" id="PTHR37533">
    <property type="entry name" value="FLAGELLAR HOOK-LENGTH CONTROL PROTEIN"/>
    <property type="match status" value="1"/>
</dbReference>
<gene>
    <name evidence="6" type="ORF">M977_00615</name>
</gene>
<dbReference type="Proteomes" id="UP000078504">
    <property type="component" value="Unassembled WGS sequence"/>
</dbReference>
<keyword evidence="6" id="KW-0969">Cilium</keyword>
<feature type="region of interest" description="Disordered" evidence="4">
    <location>
        <begin position="347"/>
        <end position="382"/>
    </location>
</feature>
<comment type="similarity">
    <text evidence="2">Belongs to the FliK family.</text>
</comment>
<protein>
    <submittedName>
        <fullName evidence="6">FliK family flagellar hook-length control protein</fullName>
    </submittedName>
</protein>
<evidence type="ECO:0000313" key="7">
    <source>
        <dbReference type="Proteomes" id="UP000078504"/>
    </source>
</evidence>
<dbReference type="Pfam" id="PF02120">
    <property type="entry name" value="Flg_hook"/>
    <property type="match status" value="1"/>
</dbReference>
<dbReference type="InterPro" id="IPR001635">
    <property type="entry name" value="Flag_hook_Flik"/>
</dbReference>
<dbReference type="CDD" id="cd17470">
    <property type="entry name" value="T3SS_Flik_C"/>
    <property type="match status" value="1"/>
</dbReference>
<evidence type="ECO:0000259" key="5">
    <source>
        <dbReference type="Pfam" id="PF02120"/>
    </source>
</evidence>